<accession>A0A415KUV5</accession>
<name>A0A415KUV5_9BACE</name>
<evidence type="ECO:0000313" key="2">
    <source>
        <dbReference type="Proteomes" id="UP000284495"/>
    </source>
</evidence>
<dbReference type="AlphaFoldDB" id="A0A415KUV5"/>
<proteinExistence type="predicted"/>
<sequence length="41" mass="5045">MLFFDDVENDVVSFHSFISKIKFLIRDTYFKRTKLMKINKE</sequence>
<protein>
    <submittedName>
        <fullName evidence="1">Uncharacterized protein</fullName>
    </submittedName>
</protein>
<organism evidence="1 2">
    <name type="scientific">Bacteroides xylanisolvens</name>
    <dbReference type="NCBI Taxonomy" id="371601"/>
    <lineage>
        <taxon>Bacteria</taxon>
        <taxon>Pseudomonadati</taxon>
        <taxon>Bacteroidota</taxon>
        <taxon>Bacteroidia</taxon>
        <taxon>Bacteroidales</taxon>
        <taxon>Bacteroidaceae</taxon>
        <taxon>Bacteroides</taxon>
    </lineage>
</organism>
<reference evidence="1 2" key="1">
    <citation type="submission" date="2018-08" db="EMBL/GenBank/DDBJ databases">
        <title>A genome reference for cultivated species of the human gut microbiota.</title>
        <authorList>
            <person name="Zou Y."/>
            <person name="Xue W."/>
            <person name="Luo G."/>
        </authorList>
    </citation>
    <scope>NUCLEOTIDE SEQUENCE [LARGE SCALE GENOMIC DNA]</scope>
    <source>
        <strain evidence="1 2">AF38-2</strain>
    </source>
</reference>
<dbReference type="EMBL" id="QROO01000006">
    <property type="protein sequence ID" value="RHL39977.1"/>
    <property type="molecule type" value="Genomic_DNA"/>
</dbReference>
<evidence type="ECO:0000313" key="1">
    <source>
        <dbReference type="EMBL" id="RHL39977.1"/>
    </source>
</evidence>
<comment type="caution">
    <text evidence="1">The sequence shown here is derived from an EMBL/GenBank/DDBJ whole genome shotgun (WGS) entry which is preliminary data.</text>
</comment>
<gene>
    <name evidence="1" type="ORF">DW027_05685</name>
</gene>
<dbReference type="Proteomes" id="UP000284495">
    <property type="component" value="Unassembled WGS sequence"/>
</dbReference>